<proteinExistence type="predicted"/>
<gene>
    <name evidence="1" type="ordered locus">Rleg_1520</name>
</gene>
<name>C6AVJ9_RHILS</name>
<evidence type="ECO:0000313" key="2">
    <source>
        <dbReference type="Proteomes" id="UP000002256"/>
    </source>
</evidence>
<evidence type="ECO:0000313" key="1">
    <source>
        <dbReference type="EMBL" id="ACS55810.1"/>
    </source>
</evidence>
<dbReference type="Proteomes" id="UP000002256">
    <property type="component" value="Chromosome"/>
</dbReference>
<dbReference type="AlphaFoldDB" id="C6AVJ9"/>
<dbReference type="EMBL" id="CP001622">
    <property type="protein sequence ID" value="ACS55810.1"/>
    <property type="molecule type" value="Genomic_DNA"/>
</dbReference>
<accession>C6AVJ9</accession>
<reference evidence="1 2" key="1">
    <citation type="journal article" date="2010" name="Stand. Genomic Sci.">
        <title>Complete genome sequence of Rhizobium leguminosarum bv. trifolii strain WSM1325, an effective microsymbiont of annual Mediterranean clovers.</title>
        <authorList>
            <person name="Reeve W."/>
            <person name="O'Hara G."/>
            <person name="Chain P."/>
            <person name="Ardley J."/>
            <person name="Brau L."/>
            <person name="Nandesena K."/>
            <person name="Tiwari R."/>
            <person name="Copeland A."/>
            <person name="Nolan M."/>
            <person name="Han C."/>
            <person name="Brettin T."/>
            <person name="Land M."/>
            <person name="Ovchinikova G."/>
            <person name="Ivanova N."/>
            <person name="Mavromatis K."/>
            <person name="Markowitz V."/>
            <person name="Kyrpides N."/>
            <person name="Melino V."/>
            <person name="Denton M."/>
            <person name="Yates R."/>
            <person name="Howieson J."/>
        </authorList>
    </citation>
    <scope>NUCLEOTIDE SEQUENCE [LARGE SCALE GENOMIC DNA]</scope>
    <source>
        <strain evidence="1 2">WSM1325</strain>
    </source>
</reference>
<sequence>MHVKTTASSRVGKVDRKNNTFHRMESGLEADLVTILLARHDTEWIKAQDGPHRYTVEGKAKEHIIDVGSMATFGSYTLFAVKPEGDSAEETRAEMKLLNNQLPKDSPDRFVLVTDQDITKARVNLARNILHTRDVLNDSDTARVLAALLELGGCARIWQLAEALPDLYLSAVSTAVWDLFDKGIIVHAHPEPEAVLVSRASWIRVIVKE</sequence>
<organism evidence="1 2">
    <name type="scientific">Rhizobium leguminosarum bv. trifolii (strain WSM1325)</name>
    <dbReference type="NCBI Taxonomy" id="395491"/>
    <lineage>
        <taxon>Bacteria</taxon>
        <taxon>Pseudomonadati</taxon>
        <taxon>Pseudomonadota</taxon>
        <taxon>Alphaproteobacteria</taxon>
        <taxon>Hyphomicrobiales</taxon>
        <taxon>Rhizobiaceae</taxon>
        <taxon>Rhizobium/Agrobacterium group</taxon>
        <taxon>Rhizobium</taxon>
    </lineage>
</organism>
<dbReference type="KEGG" id="rlg:Rleg_1520"/>
<dbReference type="HOGENOM" id="CLU_1165100_0_0_5"/>
<protein>
    <submittedName>
        <fullName evidence="1">Uncharacterized protein</fullName>
    </submittedName>
</protein>